<dbReference type="PANTHER" id="PTHR32039">
    <property type="entry name" value="MAGNESIUM-CHELATASE SUBUNIT CHLI"/>
    <property type="match status" value="1"/>
</dbReference>
<dbReference type="GO" id="GO:0003677">
    <property type="term" value="F:DNA binding"/>
    <property type="evidence" value="ECO:0007669"/>
    <property type="project" value="InterPro"/>
</dbReference>
<dbReference type="InterPro" id="IPR004482">
    <property type="entry name" value="Mg_chelat-rel"/>
</dbReference>
<dbReference type="InterPro" id="IPR003593">
    <property type="entry name" value="AAA+_ATPase"/>
</dbReference>
<dbReference type="SUPFAM" id="SSF52540">
    <property type="entry name" value="P-loop containing nucleoside triphosphate hydrolases"/>
    <property type="match status" value="1"/>
</dbReference>
<evidence type="ECO:0000256" key="2">
    <source>
        <dbReference type="ARBA" id="ARBA00022741"/>
    </source>
</evidence>
<dbReference type="Gene3D" id="3.30.230.10">
    <property type="match status" value="1"/>
</dbReference>
<keyword evidence="3" id="KW-0067">ATP-binding</keyword>
<dbReference type="NCBIfam" id="TIGR00368">
    <property type="entry name" value="YifB family Mg chelatase-like AAA ATPase"/>
    <property type="match status" value="1"/>
</dbReference>
<dbReference type="EMBL" id="QUAH01000009">
    <property type="protein sequence ID" value="RFT15422.1"/>
    <property type="molecule type" value="Genomic_DNA"/>
</dbReference>
<dbReference type="Pfam" id="PF01078">
    <property type="entry name" value="Mg_chelatase"/>
    <property type="match status" value="1"/>
</dbReference>
<dbReference type="InterPro" id="IPR000523">
    <property type="entry name" value="Mg_chelatse_chII-like_cat_dom"/>
</dbReference>
<dbReference type="SUPFAM" id="SSF54211">
    <property type="entry name" value="Ribosomal protein S5 domain 2-like"/>
    <property type="match status" value="1"/>
</dbReference>
<gene>
    <name evidence="5" type="ORF">OP8BY_0312</name>
</gene>
<dbReference type="InterPro" id="IPR025158">
    <property type="entry name" value="Mg_chelat-rel_C"/>
</dbReference>
<name>A0A3E2BL80_9BACT</name>
<dbReference type="GO" id="GO:0005524">
    <property type="term" value="F:ATP binding"/>
    <property type="evidence" value="ECO:0007669"/>
    <property type="project" value="UniProtKB-KW"/>
</dbReference>
<dbReference type="PRINTS" id="PR01657">
    <property type="entry name" value="MCMFAMILY"/>
</dbReference>
<evidence type="ECO:0000313" key="6">
    <source>
        <dbReference type="Proteomes" id="UP000257323"/>
    </source>
</evidence>
<sequence length="504" mass="55554">MLIRIISASLHGIEAYQVEVEVDISPGLPAFIIVGLPDAAVRESKERVRAALRNCGFDFPAKKIIINLAPASRKKEGSAFDLPISLGLLAYLGMVPAEKLTRFIFVGELTLEGSLKAVRGGLPFSLLASRKKLDGLVLPGRNSREACLVQETKVFGVNHLLEVIQLLDGRDELKPASYSLEELIGETGSELDFSEVRGQQQAKRALEVAAAGGHNLLMIGPPGSGKTMLARRLPTILPEMTFEEIIEVTQIYSAAGLLGERAAISQRPFRSPHHTITDTGLVGGGNYPRPGEVSLAHRGVLFMDEFPEFSRQTLESLRQPLEDGWVTISRVAGSLSYPCAFMLVAAMNPCADVFLGSGPEVNCTEQERRKYYSRLSKPLLDRIDIQIEVPSVKYQDIIGRPPGESSAEIRKRVSAARKIQLERFRGRKIFSNAGLTARDLRQFCSLDQEASRLMETAMKRFRFSARAYDRILKVARTVADLGGEERISAAAVAEAIQYRMLDRF</sequence>
<comment type="caution">
    <text evidence="5">The sequence shown here is derived from an EMBL/GenBank/DDBJ whole genome shotgun (WGS) entry which is preliminary data.</text>
</comment>
<dbReference type="Pfam" id="PF13335">
    <property type="entry name" value="Mg_chelatase_C"/>
    <property type="match status" value="1"/>
</dbReference>
<dbReference type="Gene3D" id="3.40.50.300">
    <property type="entry name" value="P-loop containing nucleotide triphosphate hydrolases"/>
    <property type="match status" value="1"/>
</dbReference>
<reference evidence="5 6" key="1">
    <citation type="submission" date="2018-08" db="EMBL/GenBank/DDBJ databases">
        <title>Genome analysis of the thermophilic bacterium of the candidate phylum Aminicenantes from deep subsurface aquifer revealed its physiology and ecological role.</title>
        <authorList>
            <person name="Kadnikov V.V."/>
            <person name="Mardanov A.V."/>
            <person name="Beletsky A.V."/>
            <person name="Karnachuk O.V."/>
            <person name="Ravin N.V."/>
        </authorList>
    </citation>
    <scope>NUCLEOTIDE SEQUENCE [LARGE SCALE GENOMIC DNA]</scope>
    <source>
        <strain evidence="5">BY38</strain>
    </source>
</reference>
<accession>A0A3E2BL80</accession>
<dbReference type="InterPro" id="IPR045006">
    <property type="entry name" value="CHLI-like"/>
</dbReference>
<protein>
    <submittedName>
        <fullName evidence="5">Mg(2+) chelatase family protein</fullName>
    </submittedName>
</protein>
<dbReference type="InterPro" id="IPR020568">
    <property type="entry name" value="Ribosomal_Su5_D2-typ_SF"/>
</dbReference>
<dbReference type="Proteomes" id="UP000257323">
    <property type="component" value="Unassembled WGS sequence"/>
</dbReference>
<dbReference type="InterPro" id="IPR027417">
    <property type="entry name" value="P-loop_NTPase"/>
</dbReference>
<keyword evidence="2" id="KW-0547">Nucleotide-binding</keyword>
<dbReference type="InterPro" id="IPR001208">
    <property type="entry name" value="MCM_dom"/>
</dbReference>
<dbReference type="AlphaFoldDB" id="A0A3E2BL80"/>
<dbReference type="SMART" id="SM00382">
    <property type="entry name" value="AAA"/>
    <property type="match status" value="1"/>
</dbReference>
<comment type="similarity">
    <text evidence="1">Belongs to the Mg-chelatase subunits D/I family. ComM subfamily.</text>
</comment>
<evidence type="ECO:0000313" key="5">
    <source>
        <dbReference type="EMBL" id="RFT15422.1"/>
    </source>
</evidence>
<dbReference type="CDD" id="cd00009">
    <property type="entry name" value="AAA"/>
    <property type="match status" value="1"/>
</dbReference>
<dbReference type="Pfam" id="PF13541">
    <property type="entry name" value="ChlI"/>
    <property type="match status" value="1"/>
</dbReference>
<evidence type="ECO:0000256" key="3">
    <source>
        <dbReference type="ARBA" id="ARBA00022840"/>
    </source>
</evidence>
<evidence type="ECO:0000256" key="1">
    <source>
        <dbReference type="ARBA" id="ARBA00006354"/>
    </source>
</evidence>
<proteinExistence type="inferred from homology"/>
<dbReference type="InterPro" id="IPR014721">
    <property type="entry name" value="Ribsml_uS5_D2-typ_fold_subgr"/>
</dbReference>
<evidence type="ECO:0000259" key="4">
    <source>
        <dbReference type="SMART" id="SM00382"/>
    </source>
</evidence>
<organism evidence="5 6">
    <name type="scientific">Candidatus Saccharicenans subterraneus</name>
    <dbReference type="NCBI Taxonomy" id="2508984"/>
    <lineage>
        <taxon>Bacteria</taxon>
        <taxon>Candidatus Aminicenantota</taxon>
        <taxon>Candidatus Aminicenantia</taxon>
        <taxon>Candidatus Aminicenantales</taxon>
        <taxon>Candidatus Saccharicenantaceae</taxon>
        <taxon>Candidatus Saccharicenans</taxon>
    </lineage>
</organism>
<dbReference type="PANTHER" id="PTHR32039:SF7">
    <property type="entry name" value="COMPETENCE PROTEIN COMM"/>
    <property type="match status" value="1"/>
</dbReference>
<feature type="domain" description="AAA+ ATPase" evidence="4">
    <location>
        <begin position="212"/>
        <end position="393"/>
    </location>
</feature>